<dbReference type="Gene3D" id="3.30.300.20">
    <property type="match status" value="1"/>
</dbReference>
<evidence type="ECO:0000313" key="2">
    <source>
        <dbReference type="Proteomes" id="UP000582837"/>
    </source>
</evidence>
<sequence>MPQGVPVEYPIEVTWEGGMRYRGGPAGGPTLVVDGERQAAPSPVDTLIIALASCSAIDVVDYLEKRRTPPSSMRVSVQFSRAESPPRRVTQARLTFHVAVDSPREHVERAAQLSFDKYCSVATSLATDTELSFDIDLSPASAG</sequence>
<dbReference type="Pfam" id="PF02566">
    <property type="entry name" value="OsmC"/>
    <property type="match status" value="1"/>
</dbReference>
<dbReference type="PANTHER" id="PTHR34352">
    <property type="entry name" value="PROTEIN YHFA"/>
    <property type="match status" value="1"/>
</dbReference>
<dbReference type="InterPro" id="IPR003718">
    <property type="entry name" value="OsmC/Ohr_fam"/>
</dbReference>
<reference evidence="1 2" key="1">
    <citation type="submission" date="2020-08" db="EMBL/GenBank/DDBJ databases">
        <title>Genomic Encyclopedia of Type Strains, Phase IV (KMG-IV): sequencing the most valuable type-strain genomes for metagenomic binning, comparative biology and taxonomic classification.</title>
        <authorList>
            <person name="Goeker M."/>
        </authorList>
    </citation>
    <scope>NUCLEOTIDE SEQUENCE [LARGE SCALE GENOMIC DNA]</scope>
    <source>
        <strain evidence="1 2">DSM 29007</strain>
    </source>
</reference>
<protein>
    <submittedName>
        <fullName evidence="1">Putative redox protein</fullName>
    </submittedName>
</protein>
<comment type="caution">
    <text evidence="1">The sequence shown here is derived from an EMBL/GenBank/DDBJ whole genome shotgun (WGS) entry which is preliminary data.</text>
</comment>
<keyword evidence="2" id="KW-1185">Reference proteome</keyword>
<dbReference type="SUPFAM" id="SSF82784">
    <property type="entry name" value="OsmC-like"/>
    <property type="match status" value="1"/>
</dbReference>
<accession>A0A841GZM1</accession>
<evidence type="ECO:0000313" key="1">
    <source>
        <dbReference type="EMBL" id="MBB6071202.1"/>
    </source>
</evidence>
<name>A0A841GZM1_9BACT</name>
<dbReference type="InterPro" id="IPR036102">
    <property type="entry name" value="OsmC/Ohrsf"/>
</dbReference>
<proteinExistence type="predicted"/>
<dbReference type="RefSeq" id="WP_170033888.1">
    <property type="nucleotide sequence ID" value="NZ_JABDTL010000001.1"/>
</dbReference>
<dbReference type="Proteomes" id="UP000582837">
    <property type="component" value="Unassembled WGS sequence"/>
</dbReference>
<dbReference type="InterPro" id="IPR015946">
    <property type="entry name" value="KH_dom-like_a/b"/>
</dbReference>
<dbReference type="AlphaFoldDB" id="A0A841GZM1"/>
<dbReference type="EMBL" id="JACHIA010000007">
    <property type="protein sequence ID" value="MBB6071202.1"/>
    <property type="molecule type" value="Genomic_DNA"/>
</dbReference>
<organism evidence="1 2">
    <name type="scientific">Longimicrobium terrae</name>
    <dbReference type="NCBI Taxonomy" id="1639882"/>
    <lineage>
        <taxon>Bacteria</taxon>
        <taxon>Pseudomonadati</taxon>
        <taxon>Gemmatimonadota</taxon>
        <taxon>Longimicrobiia</taxon>
        <taxon>Longimicrobiales</taxon>
        <taxon>Longimicrobiaceae</taxon>
        <taxon>Longimicrobium</taxon>
    </lineage>
</organism>
<dbReference type="PANTHER" id="PTHR34352:SF1">
    <property type="entry name" value="PROTEIN YHFA"/>
    <property type="match status" value="1"/>
</dbReference>
<gene>
    <name evidence="1" type="ORF">HNQ61_002826</name>
</gene>